<feature type="transmembrane region" description="Helical" evidence="2">
    <location>
        <begin position="151"/>
        <end position="172"/>
    </location>
</feature>
<dbReference type="EMBL" id="CAJZBQ010000054">
    <property type="protein sequence ID" value="CAG9332489.1"/>
    <property type="molecule type" value="Genomic_DNA"/>
</dbReference>
<feature type="transmembrane region" description="Helical" evidence="2">
    <location>
        <begin position="50"/>
        <end position="71"/>
    </location>
</feature>
<feature type="transmembrane region" description="Helical" evidence="2">
    <location>
        <begin position="77"/>
        <end position="97"/>
    </location>
</feature>
<feature type="region of interest" description="Disordered" evidence="1">
    <location>
        <begin position="264"/>
        <end position="305"/>
    </location>
</feature>
<gene>
    <name evidence="3" type="ORF">BSTOLATCC_MIC55935</name>
</gene>
<feature type="transmembrane region" description="Helical" evidence="2">
    <location>
        <begin position="225"/>
        <end position="244"/>
    </location>
</feature>
<keyword evidence="2" id="KW-0472">Membrane</keyword>
<sequence length="305" mass="34705">MVYATCISTLGVAWCSVAYLLAGVSFLEFLATGYQVMMHIKLFRIFANKILAILYIQVLQTICMFCHYMIIDEEFNVMFMIMIYLQFIENTLVFYYFSGEASKMKKGRMYKIMGFSLLIANIGYLTGFMVYIGAASGSNQNIYDCTNGIWIYLRSSGLVLTVVFFLLGVKMARELKILKQNSLMINTSREKELWVLILIVLFGNTVSMIQNMIQILTPHNNCVDLFSHASLGVNIFLFLLCRLMSQDIFNVYCLYVFWAGRKDSDSDDSGISLPIEEPLGSPLADHQSKEFGDESPDSGNEIPFY</sequence>
<reference evidence="3" key="1">
    <citation type="submission" date="2021-09" db="EMBL/GenBank/DDBJ databases">
        <authorList>
            <consortium name="AG Swart"/>
            <person name="Singh M."/>
            <person name="Singh A."/>
            <person name="Seah K."/>
            <person name="Emmerich C."/>
        </authorList>
    </citation>
    <scope>NUCLEOTIDE SEQUENCE</scope>
    <source>
        <strain evidence="3">ATCC30299</strain>
    </source>
</reference>
<feature type="transmembrane region" description="Helical" evidence="2">
    <location>
        <begin position="109"/>
        <end position="131"/>
    </location>
</feature>
<dbReference type="AlphaFoldDB" id="A0AAU9KA31"/>
<protein>
    <submittedName>
        <fullName evidence="3">Uncharacterized protein</fullName>
    </submittedName>
</protein>
<name>A0AAU9KA31_9CILI</name>
<keyword evidence="4" id="KW-1185">Reference proteome</keyword>
<evidence type="ECO:0000313" key="3">
    <source>
        <dbReference type="EMBL" id="CAG9332489.1"/>
    </source>
</evidence>
<evidence type="ECO:0000313" key="4">
    <source>
        <dbReference type="Proteomes" id="UP001162131"/>
    </source>
</evidence>
<keyword evidence="2" id="KW-0812">Transmembrane</keyword>
<evidence type="ECO:0000256" key="1">
    <source>
        <dbReference type="SAM" id="MobiDB-lite"/>
    </source>
</evidence>
<proteinExistence type="predicted"/>
<organism evidence="3 4">
    <name type="scientific">Blepharisma stoltei</name>
    <dbReference type="NCBI Taxonomy" id="1481888"/>
    <lineage>
        <taxon>Eukaryota</taxon>
        <taxon>Sar</taxon>
        <taxon>Alveolata</taxon>
        <taxon>Ciliophora</taxon>
        <taxon>Postciliodesmatophora</taxon>
        <taxon>Heterotrichea</taxon>
        <taxon>Heterotrichida</taxon>
        <taxon>Blepharismidae</taxon>
        <taxon>Blepharisma</taxon>
    </lineage>
</organism>
<evidence type="ECO:0000256" key="2">
    <source>
        <dbReference type="SAM" id="Phobius"/>
    </source>
</evidence>
<accession>A0AAU9KA31</accession>
<feature type="transmembrane region" description="Helical" evidence="2">
    <location>
        <begin position="193"/>
        <end position="213"/>
    </location>
</feature>
<feature type="transmembrane region" description="Helical" evidence="2">
    <location>
        <begin position="17"/>
        <end position="38"/>
    </location>
</feature>
<dbReference type="Proteomes" id="UP001162131">
    <property type="component" value="Unassembled WGS sequence"/>
</dbReference>
<comment type="caution">
    <text evidence="3">The sequence shown here is derived from an EMBL/GenBank/DDBJ whole genome shotgun (WGS) entry which is preliminary data.</text>
</comment>
<keyword evidence="2" id="KW-1133">Transmembrane helix</keyword>